<protein>
    <submittedName>
        <fullName evidence="2">Uncharacterized protein</fullName>
    </submittedName>
</protein>
<organism evidence="2 3">
    <name type="scientific">Ferroacidibacillus organovorans</name>
    <dbReference type="NCBI Taxonomy" id="1765683"/>
    <lineage>
        <taxon>Bacteria</taxon>
        <taxon>Bacillati</taxon>
        <taxon>Bacillota</taxon>
        <taxon>Bacilli</taxon>
        <taxon>Bacillales</taxon>
        <taxon>Alicyclobacillaceae</taxon>
        <taxon>Ferroacidibacillus</taxon>
    </lineage>
</organism>
<gene>
    <name evidence="2" type="ORF">ATW55_11490</name>
</gene>
<dbReference type="Proteomes" id="UP000053557">
    <property type="component" value="Unassembled WGS sequence"/>
</dbReference>
<proteinExistence type="predicted"/>
<dbReference type="OrthoDB" id="2373296at2"/>
<reference evidence="2 3" key="1">
    <citation type="submission" date="2015-12" db="EMBL/GenBank/DDBJ databases">
        <title>Draft genome sequence of Acidibacillus ferrooxidans ITV001, isolated from a chalcopyrite acid mine drainage site in Brazil.</title>
        <authorList>
            <person name="Dall'Agnol H."/>
            <person name="Nancucheo I."/>
            <person name="Johnson B."/>
            <person name="Oliveira R."/>
            <person name="Leite L."/>
            <person name="Pylro V."/>
            <person name="Nunes G.L."/>
            <person name="Tzotzos G."/>
            <person name="Fernandes G.R."/>
            <person name="Dutra J."/>
            <person name="Orellana S.C."/>
            <person name="Oliveira G."/>
        </authorList>
    </citation>
    <scope>NUCLEOTIDE SEQUENCE [LARGE SCALE GENOMIC DNA]</scope>
    <source>
        <strain evidence="3">ITV01</strain>
    </source>
</reference>
<dbReference type="AlphaFoldDB" id="A0A117SXA0"/>
<comment type="caution">
    <text evidence="2">The sequence shown here is derived from an EMBL/GenBank/DDBJ whole genome shotgun (WGS) entry which is preliminary data.</text>
</comment>
<dbReference type="PROSITE" id="PS51257">
    <property type="entry name" value="PROKAR_LIPOPROTEIN"/>
    <property type="match status" value="1"/>
</dbReference>
<dbReference type="RefSeq" id="WP_067718620.1">
    <property type="nucleotide sequence ID" value="NZ_LPVJ01000060.1"/>
</dbReference>
<accession>A0A117SXA0</accession>
<feature type="signal peptide" evidence="1">
    <location>
        <begin position="1"/>
        <end position="20"/>
    </location>
</feature>
<evidence type="ECO:0000313" key="2">
    <source>
        <dbReference type="EMBL" id="KUO95090.1"/>
    </source>
</evidence>
<name>A0A117SXA0_9BACL</name>
<keyword evidence="1" id="KW-0732">Signal</keyword>
<feature type="chain" id="PRO_5038972305" evidence="1">
    <location>
        <begin position="21"/>
        <end position="245"/>
    </location>
</feature>
<sequence>MKRSISIGLVSLAAMGILSGCGLTSTPTAMTSQIVSRTVDPNGLSKVETAMLGVSNDHSYQVKAGMTVAAGHYLRRISYYGYVSLPGFVSMDETIGGVDYQIYQMNNFAYAKTGGKWSPIQPIADLTPWTSMLALLHAHPPRVVYTLPQVTLVSWPCYVYQFRANDLNASLTKLGANGKLIAHQALYTVYVDVKDGKLRQIQVQSTVGVPGLGTASLNSTELFFNYNKIVPMSAPSDLMTQIEQP</sequence>
<keyword evidence="3" id="KW-1185">Reference proteome</keyword>
<evidence type="ECO:0000256" key="1">
    <source>
        <dbReference type="SAM" id="SignalP"/>
    </source>
</evidence>
<dbReference type="EMBL" id="LPVJ01000060">
    <property type="protein sequence ID" value="KUO95090.1"/>
    <property type="molecule type" value="Genomic_DNA"/>
</dbReference>
<evidence type="ECO:0000313" key="3">
    <source>
        <dbReference type="Proteomes" id="UP000053557"/>
    </source>
</evidence>